<feature type="non-terminal residue" evidence="1">
    <location>
        <position position="1"/>
    </location>
</feature>
<keyword evidence="2" id="KW-1185">Reference proteome</keyword>
<comment type="caution">
    <text evidence="1">The sequence shown here is derived from an EMBL/GenBank/DDBJ whole genome shotgun (WGS) entry which is preliminary data.</text>
</comment>
<evidence type="ECO:0000313" key="1">
    <source>
        <dbReference type="EMBL" id="CAG8836973.1"/>
    </source>
</evidence>
<evidence type="ECO:0000313" key="2">
    <source>
        <dbReference type="Proteomes" id="UP000789901"/>
    </source>
</evidence>
<organism evidence="1 2">
    <name type="scientific">Gigaspora margarita</name>
    <dbReference type="NCBI Taxonomy" id="4874"/>
    <lineage>
        <taxon>Eukaryota</taxon>
        <taxon>Fungi</taxon>
        <taxon>Fungi incertae sedis</taxon>
        <taxon>Mucoromycota</taxon>
        <taxon>Glomeromycotina</taxon>
        <taxon>Glomeromycetes</taxon>
        <taxon>Diversisporales</taxon>
        <taxon>Gigasporaceae</taxon>
        <taxon>Gigaspora</taxon>
    </lineage>
</organism>
<accession>A0ABN7WNT5</accession>
<proteinExistence type="predicted"/>
<protein>
    <submittedName>
        <fullName evidence="1">45378_t:CDS:1</fullName>
    </submittedName>
</protein>
<name>A0ABN7WNT5_GIGMA</name>
<reference evidence="1 2" key="1">
    <citation type="submission" date="2021-06" db="EMBL/GenBank/DDBJ databases">
        <authorList>
            <person name="Kallberg Y."/>
            <person name="Tangrot J."/>
            <person name="Rosling A."/>
        </authorList>
    </citation>
    <scope>NUCLEOTIDE SEQUENCE [LARGE SCALE GENOMIC DNA]</scope>
    <source>
        <strain evidence="1 2">120-4 pot B 10/14</strain>
    </source>
</reference>
<dbReference type="EMBL" id="CAJVQB010054788">
    <property type="protein sequence ID" value="CAG8836973.1"/>
    <property type="molecule type" value="Genomic_DNA"/>
</dbReference>
<dbReference type="Proteomes" id="UP000789901">
    <property type="component" value="Unassembled WGS sequence"/>
</dbReference>
<sequence>NAEVEDEVEDEVNINETNNEEIDKLLSLLLDSVYTLICIQLIVSGGGDKRSFLWQSDTGEQICKLQ</sequence>
<feature type="non-terminal residue" evidence="1">
    <location>
        <position position="66"/>
    </location>
</feature>
<gene>
    <name evidence="1" type="ORF">GMARGA_LOCUS33295</name>
</gene>